<organism evidence="2 3">
    <name type="scientific">Schaalia naturae</name>
    <dbReference type="NCBI Taxonomy" id="635203"/>
    <lineage>
        <taxon>Bacteria</taxon>
        <taxon>Bacillati</taxon>
        <taxon>Actinomycetota</taxon>
        <taxon>Actinomycetes</taxon>
        <taxon>Actinomycetales</taxon>
        <taxon>Actinomycetaceae</taxon>
        <taxon>Schaalia</taxon>
    </lineage>
</organism>
<protein>
    <submittedName>
        <fullName evidence="2">DNA primase</fullName>
    </submittedName>
</protein>
<name>A0ABW2SL24_9ACTO</name>
<reference evidence="3" key="1">
    <citation type="journal article" date="2019" name="Int. J. Syst. Evol. Microbiol.">
        <title>The Global Catalogue of Microorganisms (GCM) 10K type strain sequencing project: providing services to taxonomists for standard genome sequencing and annotation.</title>
        <authorList>
            <consortium name="The Broad Institute Genomics Platform"/>
            <consortium name="The Broad Institute Genome Sequencing Center for Infectious Disease"/>
            <person name="Wu L."/>
            <person name="Ma J."/>
        </authorList>
    </citation>
    <scope>NUCLEOTIDE SEQUENCE [LARGE SCALE GENOMIC DNA]</scope>
    <source>
        <strain evidence="3">CCUG 56698</strain>
    </source>
</reference>
<sequence>MATDPRDALNRLIAAFEHHFDIAQAGDRVDARTMEAAEDLLRDAFFTYDDQLFTRYGVELPFDLVEDDDLEDEELDEDADDVQDVDEEDLDDPDIDDTEIDDIEAD</sequence>
<evidence type="ECO:0000313" key="3">
    <source>
        <dbReference type="Proteomes" id="UP001596527"/>
    </source>
</evidence>
<proteinExistence type="predicted"/>
<gene>
    <name evidence="2" type="ORF">ACFQWG_04670</name>
</gene>
<dbReference type="RefSeq" id="WP_380972591.1">
    <property type="nucleotide sequence ID" value="NZ_JBHTEF010000001.1"/>
</dbReference>
<evidence type="ECO:0000256" key="1">
    <source>
        <dbReference type="SAM" id="MobiDB-lite"/>
    </source>
</evidence>
<comment type="caution">
    <text evidence="2">The sequence shown here is derived from an EMBL/GenBank/DDBJ whole genome shotgun (WGS) entry which is preliminary data.</text>
</comment>
<keyword evidence="3" id="KW-1185">Reference proteome</keyword>
<evidence type="ECO:0000313" key="2">
    <source>
        <dbReference type="EMBL" id="MFC7580509.1"/>
    </source>
</evidence>
<dbReference type="Proteomes" id="UP001596527">
    <property type="component" value="Unassembled WGS sequence"/>
</dbReference>
<dbReference type="EMBL" id="JBHTEF010000001">
    <property type="protein sequence ID" value="MFC7580509.1"/>
    <property type="molecule type" value="Genomic_DNA"/>
</dbReference>
<accession>A0ABW2SL24</accession>
<feature type="region of interest" description="Disordered" evidence="1">
    <location>
        <begin position="65"/>
        <end position="106"/>
    </location>
</feature>